<dbReference type="Proteomes" id="UP000256977">
    <property type="component" value="Unassembled WGS sequence"/>
</dbReference>
<dbReference type="InterPro" id="IPR001789">
    <property type="entry name" value="Sig_transdc_resp-reg_receiver"/>
</dbReference>
<dbReference type="InterPro" id="IPR018060">
    <property type="entry name" value="HTH_AraC"/>
</dbReference>
<feature type="domain" description="Response regulatory" evidence="10">
    <location>
        <begin position="2"/>
        <end position="121"/>
    </location>
</feature>
<comment type="caution">
    <text evidence="11">The sequence shown here is derived from an EMBL/GenBank/DDBJ whole genome shotgun (WGS) entry which is preliminary data.</text>
</comment>
<dbReference type="InterPro" id="IPR009057">
    <property type="entry name" value="Homeodomain-like_sf"/>
</dbReference>
<dbReference type="InterPro" id="IPR011006">
    <property type="entry name" value="CheY-like_superfamily"/>
</dbReference>
<dbReference type="Gene3D" id="3.40.50.2300">
    <property type="match status" value="1"/>
</dbReference>
<keyword evidence="2" id="KW-0963">Cytoplasm</keyword>
<name>A0A3D9HYN5_9BACL</name>
<evidence type="ECO:0000256" key="7">
    <source>
        <dbReference type="ARBA" id="ARBA00023163"/>
    </source>
</evidence>
<dbReference type="EMBL" id="QRDZ01000049">
    <property type="protein sequence ID" value="RED54471.1"/>
    <property type="molecule type" value="Genomic_DNA"/>
</dbReference>
<dbReference type="OrthoDB" id="9794370at2"/>
<dbReference type="Pfam" id="PF12833">
    <property type="entry name" value="HTH_18"/>
    <property type="match status" value="1"/>
</dbReference>
<feature type="modified residue" description="4-aspartylphosphate" evidence="8">
    <location>
        <position position="56"/>
    </location>
</feature>
<sequence>MRILIVDDEQEIRNGIRHLLIGSALADRIEIVGTANDGREAMIVAGSGPVDLIITDIRMPGMDGLELIRHIRTANPSIAFIILSGYDDFSYAREAMRYGALDYLLKPVEERELLGIVERLIERTNKEKEPSLYLTRDEFRALRENGEWKAVALCGADELPEERVRELGGEPMLQWMLAKVHSEAARELGGIYLLTGDSAVLFRYSFGLAAGSEHELRNKLAEFAQRVHHFCRERVKVPVSFGLSEPVRQEGQSSEEMPIDLAFVRAQQALFSRVLLGSGIYRGEDLQEAKHHHASEKLEAALEIKDSDSIVEEIEALIERCVQEGSVSVLLLSLERLLFLVHHRWQVDLSSADGTSMSLMNRTLESLLWSSRPSSLRKGLMEWIQGALARLDPARQEGKVLARAKKYIQAHLQHPVNLTEVSQETLVTPQYLSKLFREKSGETFIEYITRLRIEEAKRLLAEPGVKVYEVASQVGYSNWKHFSRVFKQHTGYGPADYKNRIFVDRVGYQHEL</sequence>
<evidence type="ECO:0000256" key="5">
    <source>
        <dbReference type="ARBA" id="ARBA00023015"/>
    </source>
</evidence>
<dbReference type="PANTHER" id="PTHR42713">
    <property type="entry name" value="HISTIDINE KINASE-RELATED"/>
    <property type="match status" value="1"/>
</dbReference>
<dbReference type="PRINTS" id="PR00032">
    <property type="entry name" value="HTHARAC"/>
</dbReference>
<dbReference type="PROSITE" id="PS01124">
    <property type="entry name" value="HTH_ARAC_FAMILY_2"/>
    <property type="match status" value="1"/>
</dbReference>
<dbReference type="SUPFAM" id="SSF46689">
    <property type="entry name" value="Homeodomain-like"/>
    <property type="match status" value="2"/>
</dbReference>
<evidence type="ECO:0000313" key="11">
    <source>
        <dbReference type="EMBL" id="RED54471.1"/>
    </source>
</evidence>
<evidence type="ECO:0000256" key="2">
    <source>
        <dbReference type="ARBA" id="ARBA00022490"/>
    </source>
</evidence>
<evidence type="ECO:0000313" key="12">
    <source>
        <dbReference type="Proteomes" id="UP000256977"/>
    </source>
</evidence>
<evidence type="ECO:0000256" key="8">
    <source>
        <dbReference type="PROSITE-ProRule" id="PRU00169"/>
    </source>
</evidence>
<dbReference type="CDD" id="cd17536">
    <property type="entry name" value="REC_YesN-like"/>
    <property type="match status" value="1"/>
</dbReference>
<evidence type="ECO:0000259" key="9">
    <source>
        <dbReference type="PROSITE" id="PS01124"/>
    </source>
</evidence>
<dbReference type="AlphaFoldDB" id="A0A3D9HYN5"/>
<keyword evidence="5" id="KW-0805">Transcription regulation</keyword>
<evidence type="ECO:0000256" key="1">
    <source>
        <dbReference type="ARBA" id="ARBA00004496"/>
    </source>
</evidence>
<dbReference type="Gene3D" id="1.10.10.60">
    <property type="entry name" value="Homeodomain-like"/>
    <property type="match status" value="2"/>
</dbReference>
<dbReference type="RefSeq" id="WP_116065495.1">
    <property type="nucleotide sequence ID" value="NZ_QRDZ01000049.1"/>
</dbReference>
<gene>
    <name evidence="11" type="ORF">DFP98_14936</name>
</gene>
<dbReference type="InterPro" id="IPR020449">
    <property type="entry name" value="Tscrpt_reg_AraC-type_HTH"/>
</dbReference>
<keyword evidence="6" id="KW-0238">DNA-binding</keyword>
<dbReference type="SMART" id="SM00448">
    <property type="entry name" value="REC"/>
    <property type="match status" value="1"/>
</dbReference>
<organism evidence="11 12">
    <name type="scientific">Cohnella phaseoli</name>
    <dbReference type="NCBI Taxonomy" id="456490"/>
    <lineage>
        <taxon>Bacteria</taxon>
        <taxon>Bacillati</taxon>
        <taxon>Bacillota</taxon>
        <taxon>Bacilli</taxon>
        <taxon>Bacillales</taxon>
        <taxon>Paenibacillaceae</taxon>
        <taxon>Cohnella</taxon>
    </lineage>
</organism>
<evidence type="ECO:0000256" key="6">
    <source>
        <dbReference type="ARBA" id="ARBA00023125"/>
    </source>
</evidence>
<proteinExistence type="predicted"/>
<keyword evidence="7" id="KW-0804">Transcription</keyword>
<keyword evidence="4" id="KW-0902">Two-component regulatory system</keyword>
<comment type="subcellular location">
    <subcellularLocation>
        <location evidence="1">Cytoplasm</location>
    </subcellularLocation>
</comment>
<protein>
    <submittedName>
        <fullName evidence="11">YesN/AraC family two-component response regulator</fullName>
    </submittedName>
</protein>
<dbReference type="InterPro" id="IPR051552">
    <property type="entry name" value="HptR"/>
</dbReference>
<evidence type="ECO:0000256" key="3">
    <source>
        <dbReference type="ARBA" id="ARBA00022553"/>
    </source>
</evidence>
<dbReference type="Pfam" id="PF00072">
    <property type="entry name" value="Response_reg"/>
    <property type="match status" value="1"/>
</dbReference>
<reference evidence="11 12" key="1">
    <citation type="submission" date="2018-07" db="EMBL/GenBank/DDBJ databases">
        <title>Genomic Encyclopedia of Type Strains, Phase III (KMG-III): the genomes of soil and plant-associated and newly described type strains.</title>
        <authorList>
            <person name="Whitman W."/>
        </authorList>
    </citation>
    <scope>NUCLEOTIDE SEQUENCE [LARGE SCALE GENOMIC DNA]</scope>
    <source>
        <strain evidence="11 12">CECT 7287</strain>
    </source>
</reference>
<dbReference type="GO" id="GO:0043565">
    <property type="term" value="F:sequence-specific DNA binding"/>
    <property type="evidence" value="ECO:0007669"/>
    <property type="project" value="InterPro"/>
</dbReference>
<keyword evidence="3 8" id="KW-0597">Phosphoprotein</keyword>
<accession>A0A3D9HYN5</accession>
<dbReference type="SMART" id="SM00342">
    <property type="entry name" value="HTH_ARAC"/>
    <property type="match status" value="1"/>
</dbReference>
<dbReference type="GO" id="GO:0003700">
    <property type="term" value="F:DNA-binding transcription factor activity"/>
    <property type="evidence" value="ECO:0007669"/>
    <property type="project" value="InterPro"/>
</dbReference>
<dbReference type="PROSITE" id="PS50110">
    <property type="entry name" value="RESPONSE_REGULATORY"/>
    <property type="match status" value="1"/>
</dbReference>
<dbReference type="GO" id="GO:0000160">
    <property type="term" value="P:phosphorelay signal transduction system"/>
    <property type="evidence" value="ECO:0007669"/>
    <property type="project" value="UniProtKB-KW"/>
</dbReference>
<dbReference type="GO" id="GO:0005737">
    <property type="term" value="C:cytoplasm"/>
    <property type="evidence" value="ECO:0007669"/>
    <property type="project" value="UniProtKB-SubCell"/>
</dbReference>
<evidence type="ECO:0000256" key="4">
    <source>
        <dbReference type="ARBA" id="ARBA00023012"/>
    </source>
</evidence>
<dbReference type="SUPFAM" id="SSF52172">
    <property type="entry name" value="CheY-like"/>
    <property type="match status" value="1"/>
</dbReference>
<evidence type="ECO:0000259" key="10">
    <source>
        <dbReference type="PROSITE" id="PS50110"/>
    </source>
</evidence>
<dbReference type="PANTHER" id="PTHR42713:SF3">
    <property type="entry name" value="TRANSCRIPTIONAL REGULATORY PROTEIN HPTR"/>
    <property type="match status" value="1"/>
</dbReference>
<feature type="domain" description="HTH araC/xylS-type" evidence="9">
    <location>
        <begin position="402"/>
        <end position="500"/>
    </location>
</feature>
<keyword evidence="12" id="KW-1185">Reference proteome</keyword>